<dbReference type="Proteomes" id="UP000007882">
    <property type="component" value="Chromosome"/>
</dbReference>
<evidence type="ECO:0000313" key="7">
    <source>
        <dbReference type="Proteomes" id="UP000007882"/>
    </source>
</evidence>
<evidence type="ECO:0000256" key="3">
    <source>
        <dbReference type="PROSITE-ProRule" id="PRU10007"/>
    </source>
</evidence>
<evidence type="ECO:0000259" key="5">
    <source>
        <dbReference type="Pfam" id="PF00171"/>
    </source>
</evidence>
<dbReference type="GO" id="GO:0009450">
    <property type="term" value="P:gamma-aminobutyric acid catabolic process"/>
    <property type="evidence" value="ECO:0007669"/>
    <property type="project" value="TreeGrafter"/>
</dbReference>
<dbReference type="InterPro" id="IPR015590">
    <property type="entry name" value="Aldehyde_DH_dom"/>
</dbReference>
<organism evidence="6 7">
    <name type="scientific">Actinoplanes missouriensis (strain ATCC 14538 / DSM 43046 / CBS 188.64 / JCM 3121 / NBRC 102363 / NCIMB 12654 / NRRL B-3342 / UNCC 431)</name>
    <dbReference type="NCBI Taxonomy" id="512565"/>
    <lineage>
        <taxon>Bacteria</taxon>
        <taxon>Bacillati</taxon>
        <taxon>Actinomycetota</taxon>
        <taxon>Actinomycetes</taxon>
        <taxon>Micromonosporales</taxon>
        <taxon>Micromonosporaceae</taxon>
        <taxon>Actinoplanes</taxon>
    </lineage>
</organism>
<dbReference type="InterPro" id="IPR016161">
    <property type="entry name" value="Ald_DH/histidinol_DH"/>
</dbReference>
<dbReference type="InterPro" id="IPR016162">
    <property type="entry name" value="Ald_DH_N"/>
</dbReference>
<dbReference type="EMBL" id="AP012319">
    <property type="protein sequence ID" value="BAL88506.1"/>
    <property type="molecule type" value="Genomic_DNA"/>
</dbReference>
<name>I0H669_ACTM4</name>
<dbReference type="PANTHER" id="PTHR43353">
    <property type="entry name" value="SUCCINATE-SEMIALDEHYDE DEHYDROGENASE, MITOCHONDRIAL"/>
    <property type="match status" value="1"/>
</dbReference>
<evidence type="ECO:0000256" key="1">
    <source>
        <dbReference type="ARBA" id="ARBA00009986"/>
    </source>
</evidence>
<dbReference type="PROSITE" id="PS00687">
    <property type="entry name" value="ALDEHYDE_DEHYDR_GLU"/>
    <property type="match status" value="1"/>
</dbReference>
<proteinExistence type="inferred from homology"/>
<dbReference type="eggNOG" id="COG1012">
    <property type="taxonomic scope" value="Bacteria"/>
</dbReference>
<evidence type="ECO:0000256" key="4">
    <source>
        <dbReference type="RuleBase" id="RU003345"/>
    </source>
</evidence>
<reference evidence="6 7" key="1">
    <citation type="submission" date="2012-02" db="EMBL/GenBank/DDBJ databases">
        <title>Complete genome sequence of Actinoplanes missouriensis 431 (= NBRC 102363).</title>
        <authorList>
            <person name="Ohnishi Y."/>
            <person name="Ishikawa J."/>
            <person name="Sekine M."/>
            <person name="Hosoyama A."/>
            <person name="Harada T."/>
            <person name="Narita H."/>
            <person name="Hata T."/>
            <person name="Konno Y."/>
            <person name="Tutikane K."/>
            <person name="Fujita N."/>
            <person name="Horinouchi S."/>
            <person name="Hayakawa M."/>
        </authorList>
    </citation>
    <scope>NUCLEOTIDE SEQUENCE [LARGE SCALE GENOMIC DNA]</scope>
    <source>
        <strain evidence="7">ATCC 14538 / DSM 43046 / CBS 188.64 / JCM 3121 / NBRC 102363 / NCIMB 12654 / NRRL B-3342 / UNCC 431</strain>
    </source>
</reference>
<dbReference type="GO" id="GO:0004777">
    <property type="term" value="F:succinate-semialdehyde dehydrogenase (NAD+) activity"/>
    <property type="evidence" value="ECO:0007669"/>
    <property type="project" value="TreeGrafter"/>
</dbReference>
<accession>I0H669</accession>
<dbReference type="Pfam" id="PF00171">
    <property type="entry name" value="Aldedh"/>
    <property type="match status" value="1"/>
</dbReference>
<feature type="domain" description="Aldehyde dehydrogenase" evidence="5">
    <location>
        <begin position="23"/>
        <end position="486"/>
    </location>
</feature>
<dbReference type="Gene3D" id="3.40.605.10">
    <property type="entry name" value="Aldehyde Dehydrogenase, Chain A, domain 1"/>
    <property type="match status" value="1"/>
</dbReference>
<dbReference type="OrthoDB" id="6882680at2"/>
<evidence type="ECO:0000256" key="2">
    <source>
        <dbReference type="ARBA" id="ARBA00023002"/>
    </source>
</evidence>
<dbReference type="NCBIfam" id="NF006916">
    <property type="entry name" value="PRK09407.1"/>
    <property type="match status" value="1"/>
</dbReference>
<dbReference type="Gene3D" id="3.40.309.10">
    <property type="entry name" value="Aldehyde Dehydrogenase, Chain A, domain 2"/>
    <property type="match status" value="1"/>
</dbReference>
<evidence type="ECO:0000313" key="6">
    <source>
        <dbReference type="EMBL" id="BAL88506.1"/>
    </source>
</evidence>
<dbReference type="AlphaFoldDB" id="I0H669"/>
<dbReference type="HOGENOM" id="CLU_005391_1_0_11"/>
<dbReference type="PATRIC" id="fig|512565.3.peg.3283"/>
<dbReference type="KEGG" id="ams:AMIS_32860"/>
<keyword evidence="7" id="KW-1185">Reference proteome</keyword>
<gene>
    <name evidence="6" type="ordered locus">AMIS_32860</name>
</gene>
<dbReference type="STRING" id="512565.AMIS_32860"/>
<dbReference type="PANTHER" id="PTHR43353:SF5">
    <property type="entry name" value="SUCCINATE-SEMIALDEHYDE DEHYDROGENASE, MITOCHONDRIAL"/>
    <property type="match status" value="1"/>
</dbReference>
<keyword evidence="2 4" id="KW-0560">Oxidoreductase</keyword>
<feature type="active site" evidence="3">
    <location>
        <position position="259"/>
    </location>
</feature>
<dbReference type="RefSeq" id="WP_014443401.1">
    <property type="nucleotide sequence ID" value="NC_017093.1"/>
</dbReference>
<protein>
    <submittedName>
        <fullName evidence="6">Putative aldehyde dehydrogenase</fullName>
    </submittedName>
</protein>
<sequence length="522" mass="55165">MSPVSAHRPAWLTDARLASLRRWVRTDRLGTITALSPFDALPTAPVPECSPDDVEAAAARARAAQPAWAALSFEARAAVILRFHDLLVERQDEVLDLIQWEVGKARLHAWQELLLLGTVARHYARHGRSYLKDRAVRPPVPVVTRVTEVRVPKGVVGVISPWNYPLYLGVADLIPALLAGNTVVSKADPQTPLTLLWARARMAEAGLPEDVWQVVAGDGPSLGEAVVDAADYVCFTGSTATGRIVAERAARRLIGVSLELGGKNPLIVRADADLDLAARGTVDAAFANSGQMCIHIERVIIHRKVYDAFTEALLAATSAQRLGQGLGFGYDVGPLASRAQLEKVSGHVADAVAKGATVLAGGRARPDIGPYAYQPTVLDGVTGDMDLCLGETFGPVVALHRVDGDDEAVAAANLGRQGLSASIFTADTAAAQALARRIRSGAVNVNDGAGLAIATVEAPMGGRGESGLGRRHGAEGIRRFTDAQTVAVSRLGPLGPPPGRPVESFVALGTKQLKLLRRLGIR</sequence>
<dbReference type="FunFam" id="3.40.309.10:FF:000009">
    <property type="entry name" value="Aldehyde dehydrogenase A"/>
    <property type="match status" value="1"/>
</dbReference>
<dbReference type="InterPro" id="IPR050740">
    <property type="entry name" value="Aldehyde_DH_Superfamily"/>
</dbReference>
<dbReference type="InterPro" id="IPR016163">
    <property type="entry name" value="Ald_DH_C"/>
</dbReference>
<dbReference type="InterPro" id="IPR029510">
    <property type="entry name" value="Ald_DH_CS_GLU"/>
</dbReference>
<comment type="similarity">
    <text evidence="1 4">Belongs to the aldehyde dehydrogenase family.</text>
</comment>
<dbReference type="SUPFAM" id="SSF53720">
    <property type="entry name" value="ALDH-like"/>
    <property type="match status" value="1"/>
</dbReference>